<gene>
    <name evidence="2" type="ORF">B723_29010</name>
</gene>
<feature type="compositionally biased region" description="Basic residues" evidence="1">
    <location>
        <begin position="75"/>
        <end position="85"/>
    </location>
</feature>
<dbReference type="EMBL" id="CP010945">
    <property type="protein sequence ID" value="AKV10221.1"/>
    <property type="molecule type" value="Genomic_DNA"/>
</dbReference>
<organism evidence="2 3">
    <name type="scientific">Pseudomonas fluorescens NCIMB 11764</name>
    <dbReference type="NCBI Taxonomy" id="1221522"/>
    <lineage>
        <taxon>Bacteria</taxon>
        <taxon>Pseudomonadati</taxon>
        <taxon>Pseudomonadota</taxon>
        <taxon>Gammaproteobacteria</taxon>
        <taxon>Pseudomonadales</taxon>
        <taxon>Pseudomonadaceae</taxon>
        <taxon>Pseudomonas</taxon>
    </lineage>
</organism>
<accession>A0A0K1QWV1</accession>
<name>A0A0K1QWV1_PSEFL</name>
<feature type="region of interest" description="Disordered" evidence="1">
    <location>
        <begin position="58"/>
        <end position="87"/>
    </location>
</feature>
<evidence type="ECO:0000313" key="2">
    <source>
        <dbReference type="EMBL" id="AKV10221.1"/>
    </source>
</evidence>
<protein>
    <submittedName>
        <fullName evidence="2">Uncharacterized protein</fullName>
    </submittedName>
</protein>
<dbReference type="AlphaFoldDB" id="A0A0K1QWV1"/>
<feature type="region of interest" description="Disordered" evidence="1">
    <location>
        <begin position="1"/>
        <end position="24"/>
    </location>
</feature>
<sequence length="125" mass="14068">MPTAQNLRSAFRRGRSRSKTERGGLVADLKSTKIIGGEHTFHFCQKSLWELACQRNRPGGSHPGHGWPMASGPRSRTRARHRTKGARALGSWARFQVTCRKGTTNSRGYCGKGYIHQQPPRIRTR</sequence>
<proteinExistence type="predicted"/>
<evidence type="ECO:0000313" key="3">
    <source>
        <dbReference type="Proteomes" id="UP000017175"/>
    </source>
</evidence>
<evidence type="ECO:0000256" key="1">
    <source>
        <dbReference type="SAM" id="MobiDB-lite"/>
    </source>
</evidence>
<reference evidence="2 3" key="1">
    <citation type="journal article" date="2012" name="J. Bacteriol.">
        <title>Draft genome sequence of the cyanide-utilizing bacterium Pseudomonas fluorescens strain NCIMB 11764.</title>
        <authorList>
            <person name="Vilo C.A."/>
            <person name="Benedik M.J."/>
            <person name="Kunz D.A."/>
            <person name="Dong Q."/>
        </authorList>
    </citation>
    <scope>NUCLEOTIDE SEQUENCE [LARGE SCALE GENOMIC DNA]</scope>
    <source>
        <strain evidence="2 3">NCIMB 11764</strain>
    </source>
</reference>
<dbReference type="Proteomes" id="UP000017175">
    <property type="component" value="Chromosome"/>
</dbReference>